<name>A0A9D5HDB2_9LILI</name>
<dbReference type="AlphaFoldDB" id="A0A9D5HDB2"/>
<protein>
    <submittedName>
        <fullName evidence="2">Uncharacterized protein</fullName>
    </submittedName>
</protein>
<proteinExistence type="predicted"/>
<evidence type="ECO:0000256" key="1">
    <source>
        <dbReference type="SAM" id="MobiDB-lite"/>
    </source>
</evidence>
<organism evidence="2 3">
    <name type="scientific">Dioscorea zingiberensis</name>
    <dbReference type="NCBI Taxonomy" id="325984"/>
    <lineage>
        <taxon>Eukaryota</taxon>
        <taxon>Viridiplantae</taxon>
        <taxon>Streptophyta</taxon>
        <taxon>Embryophyta</taxon>
        <taxon>Tracheophyta</taxon>
        <taxon>Spermatophyta</taxon>
        <taxon>Magnoliopsida</taxon>
        <taxon>Liliopsida</taxon>
        <taxon>Dioscoreales</taxon>
        <taxon>Dioscoreaceae</taxon>
        <taxon>Dioscorea</taxon>
    </lineage>
</organism>
<gene>
    <name evidence="2" type="ORF">J5N97_020308</name>
</gene>
<feature type="region of interest" description="Disordered" evidence="1">
    <location>
        <begin position="1"/>
        <end position="33"/>
    </location>
</feature>
<comment type="caution">
    <text evidence="2">The sequence shown here is derived from an EMBL/GenBank/DDBJ whole genome shotgun (WGS) entry which is preliminary data.</text>
</comment>
<dbReference type="EMBL" id="JAGGNH010000005">
    <property type="protein sequence ID" value="KAJ0972349.1"/>
    <property type="molecule type" value="Genomic_DNA"/>
</dbReference>
<evidence type="ECO:0000313" key="3">
    <source>
        <dbReference type="Proteomes" id="UP001085076"/>
    </source>
</evidence>
<sequence length="95" mass="10743">MRDQHSPDRPPLPVRRRPWSRSPADAPPVFPSQATARPLQRLCSLPLTLASCSPDLRPVLRECRYLFNRRTLGVDFAHRLTPGAVSRVWASSKAM</sequence>
<reference evidence="2" key="1">
    <citation type="submission" date="2021-03" db="EMBL/GenBank/DDBJ databases">
        <authorList>
            <person name="Li Z."/>
            <person name="Yang C."/>
        </authorList>
    </citation>
    <scope>NUCLEOTIDE SEQUENCE</scope>
    <source>
        <strain evidence="2">Dzin_1.0</strain>
        <tissue evidence="2">Leaf</tissue>
    </source>
</reference>
<reference evidence="2" key="2">
    <citation type="journal article" date="2022" name="Hortic Res">
        <title>The genome of Dioscorea zingiberensis sheds light on the biosynthesis, origin and evolution of the medicinally important diosgenin saponins.</title>
        <authorList>
            <person name="Li Y."/>
            <person name="Tan C."/>
            <person name="Li Z."/>
            <person name="Guo J."/>
            <person name="Li S."/>
            <person name="Chen X."/>
            <person name="Wang C."/>
            <person name="Dai X."/>
            <person name="Yang H."/>
            <person name="Song W."/>
            <person name="Hou L."/>
            <person name="Xu J."/>
            <person name="Tong Z."/>
            <person name="Xu A."/>
            <person name="Yuan X."/>
            <person name="Wang W."/>
            <person name="Yang Q."/>
            <person name="Chen L."/>
            <person name="Sun Z."/>
            <person name="Wang K."/>
            <person name="Pan B."/>
            <person name="Chen J."/>
            <person name="Bao Y."/>
            <person name="Liu F."/>
            <person name="Qi X."/>
            <person name="Gang D.R."/>
            <person name="Wen J."/>
            <person name="Li J."/>
        </authorList>
    </citation>
    <scope>NUCLEOTIDE SEQUENCE</scope>
    <source>
        <strain evidence="2">Dzin_1.0</strain>
    </source>
</reference>
<keyword evidence="3" id="KW-1185">Reference proteome</keyword>
<accession>A0A9D5HDB2</accession>
<evidence type="ECO:0000313" key="2">
    <source>
        <dbReference type="EMBL" id="KAJ0972349.1"/>
    </source>
</evidence>
<dbReference type="Proteomes" id="UP001085076">
    <property type="component" value="Miscellaneous, Linkage group lg05"/>
</dbReference>